<protein>
    <recommendedName>
        <fullName evidence="5">3-methylmercaptopropionyl-CoA ligase</fullName>
        <ecNumber evidence="4">6.2.1.44</ecNumber>
    </recommendedName>
</protein>
<dbReference type="InterPro" id="IPR020845">
    <property type="entry name" value="AMP-binding_CS"/>
</dbReference>
<dbReference type="SUPFAM" id="SSF56801">
    <property type="entry name" value="Acetyl-CoA synthetase-like"/>
    <property type="match status" value="1"/>
</dbReference>
<dbReference type="NCBIfam" id="NF005702">
    <property type="entry name" value="PRK07514.1"/>
    <property type="match status" value="1"/>
</dbReference>
<dbReference type="Pfam" id="PF00501">
    <property type="entry name" value="AMP-binding"/>
    <property type="match status" value="1"/>
</dbReference>
<evidence type="ECO:0000256" key="1">
    <source>
        <dbReference type="ARBA" id="ARBA00006432"/>
    </source>
</evidence>
<dbReference type="InterPro" id="IPR025110">
    <property type="entry name" value="AMP-bd_C"/>
</dbReference>
<dbReference type="InterPro" id="IPR000873">
    <property type="entry name" value="AMP-dep_synth/lig_dom"/>
</dbReference>
<dbReference type="CDD" id="cd05941">
    <property type="entry name" value="MCS"/>
    <property type="match status" value="1"/>
</dbReference>
<evidence type="ECO:0000313" key="9">
    <source>
        <dbReference type="Proteomes" id="UP001229244"/>
    </source>
</evidence>
<dbReference type="InterPro" id="IPR045851">
    <property type="entry name" value="AMP-bd_C_sf"/>
</dbReference>
<organism evidence="8 9">
    <name type="scientific">Amorphus orientalis</name>
    <dbReference type="NCBI Taxonomy" id="649198"/>
    <lineage>
        <taxon>Bacteria</taxon>
        <taxon>Pseudomonadati</taxon>
        <taxon>Pseudomonadota</taxon>
        <taxon>Alphaproteobacteria</taxon>
        <taxon>Hyphomicrobiales</taxon>
        <taxon>Amorphaceae</taxon>
        <taxon>Amorphus</taxon>
    </lineage>
</organism>
<evidence type="ECO:0000256" key="4">
    <source>
        <dbReference type="ARBA" id="ARBA00066616"/>
    </source>
</evidence>
<dbReference type="InterPro" id="IPR042099">
    <property type="entry name" value="ANL_N_sf"/>
</dbReference>
<dbReference type="FunFam" id="3.30.300.30:FF:000008">
    <property type="entry name" value="2,3-dihydroxybenzoate-AMP ligase"/>
    <property type="match status" value="1"/>
</dbReference>
<dbReference type="Pfam" id="PF13193">
    <property type="entry name" value="AMP-binding_C"/>
    <property type="match status" value="1"/>
</dbReference>
<sequence length="503" mass="53649">MSELFRRLVADADEESTFLIAGDRRITYREMEALTGQAAAALVALGVAPGDRVAVQIEKSVEGLFLYLAAIRAGAVYLPLNTAYTPAELDYFLDDAEPALFVCDPAKLDALSPVAEKAGVPRVETLDGNGEGSFSDAVAEMPVDGFRDIGVGGDDLAAILYTSGTTGRSKGAMITHENLASNAEALVELWQFGKDDVLLHTLPIFHVHGLFTATNTAMRAGAAMIFLPKFDVDAVLAALPQATVMMGVPTFYSRLLGSDAFDRDLVSGMRLFISGSAPLSPETHKYFFERTGQAILERYGMTETSMITSNPYDGARKPGTVGMPLPGVSVRIADPESGDVLPDGEVGVIEVSGPNVFKGYWKKPEKTAEEFRADGWFITGDLGYVDGDGYVCIAGRAKDLVISGGFNVYPAEIEAAIDALPGVKESAVIGVPHRDFGEGVTAVIAIKPGAHVSEEGIRSGLEGELASFKIPKRVVIVDELPRNIMGKVQKAALREAYRDLYGG</sequence>
<feature type="domain" description="AMP-dependent synthetase/ligase" evidence="6">
    <location>
        <begin position="12"/>
        <end position="361"/>
    </location>
</feature>
<evidence type="ECO:0000259" key="6">
    <source>
        <dbReference type="Pfam" id="PF00501"/>
    </source>
</evidence>
<name>A0AAE3VNA3_9HYPH</name>
<dbReference type="PANTHER" id="PTHR43201:SF8">
    <property type="entry name" value="ACYL-COA SYNTHETASE FAMILY MEMBER 3"/>
    <property type="match status" value="1"/>
</dbReference>
<dbReference type="EC" id="6.2.1.44" evidence="4"/>
<dbReference type="PANTHER" id="PTHR43201">
    <property type="entry name" value="ACYL-COA SYNTHETASE"/>
    <property type="match status" value="1"/>
</dbReference>
<proteinExistence type="inferred from homology"/>
<evidence type="ECO:0000313" key="8">
    <source>
        <dbReference type="EMBL" id="MDQ0315244.1"/>
    </source>
</evidence>
<comment type="catalytic activity">
    <reaction evidence="3">
        <text>3-(methylsulfanyl)propanoate + ATP + CoA = 3-(methylsulfanyl)propanoyl-CoA + AMP + diphosphate</text>
        <dbReference type="Rhea" id="RHEA:43052"/>
        <dbReference type="ChEBI" id="CHEBI:30616"/>
        <dbReference type="ChEBI" id="CHEBI:33019"/>
        <dbReference type="ChEBI" id="CHEBI:49016"/>
        <dbReference type="ChEBI" id="CHEBI:57287"/>
        <dbReference type="ChEBI" id="CHEBI:82815"/>
        <dbReference type="ChEBI" id="CHEBI:456215"/>
        <dbReference type="EC" id="6.2.1.44"/>
    </reaction>
    <physiologicalReaction direction="left-to-right" evidence="3">
        <dbReference type="Rhea" id="RHEA:43053"/>
    </physiologicalReaction>
</comment>
<evidence type="ECO:0000256" key="3">
    <source>
        <dbReference type="ARBA" id="ARBA00051915"/>
    </source>
</evidence>
<dbReference type="GO" id="GO:0031956">
    <property type="term" value="F:medium-chain fatty acid-CoA ligase activity"/>
    <property type="evidence" value="ECO:0007669"/>
    <property type="project" value="TreeGrafter"/>
</dbReference>
<dbReference type="RefSeq" id="WP_306885081.1">
    <property type="nucleotide sequence ID" value="NZ_JAUSUL010000002.1"/>
</dbReference>
<comment type="similarity">
    <text evidence="1">Belongs to the ATP-dependent AMP-binding enzyme family.</text>
</comment>
<comment type="caution">
    <text evidence="8">The sequence shown here is derived from an EMBL/GenBank/DDBJ whole genome shotgun (WGS) entry which is preliminary data.</text>
</comment>
<evidence type="ECO:0000256" key="2">
    <source>
        <dbReference type="ARBA" id="ARBA00022598"/>
    </source>
</evidence>
<dbReference type="Gene3D" id="3.40.50.12780">
    <property type="entry name" value="N-terminal domain of ligase-like"/>
    <property type="match status" value="1"/>
</dbReference>
<evidence type="ECO:0000259" key="7">
    <source>
        <dbReference type="Pfam" id="PF13193"/>
    </source>
</evidence>
<dbReference type="GO" id="GO:0006631">
    <property type="term" value="P:fatty acid metabolic process"/>
    <property type="evidence" value="ECO:0007669"/>
    <property type="project" value="TreeGrafter"/>
</dbReference>
<dbReference type="Gene3D" id="3.30.300.30">
    <property type="match status" value="1"/>
</dbReference>
<keyword evidence="9" id="KW-1185">Reference proteome</keyword>
<dbReference type="PROSITE" id="PS00455">
    <property type="entry name" value="AMP_BINDING"/>
    <property type="match status" value="1"/>
</dbReference>
<dbReference type="AlphaFoldDB" id="A0AAE3VNA3"/>
<dbReference type="EMBL" id="JAUSUL010000002">
    <property type="protein sequence ID" value="MDQ0315244.1"/>
    <property type="molecule type" value="Genomic_DNA"/>
</dbReference>
<dbReference type="Proteomes" id="UP001229244">
    <property type="component" value="Unassembled WGS sequence"/>
</dbReference>
<keyword evidence="2 8" id="KW-0436">Ligase</keyword>
<gene>
    <name evidence="8" type="ORF">J2S73_001701</name>
</gene>
<evidence type="ECO:0000256" key="5">
    <source>
        <dbReference type="ARBA" id="ARBA00067668"/>
    </source>
</evidence>
<feature type="domain" description="AMP-binding enzyme C-terminal" evidence="7">
    <location>
        <begin position="412"/>
        <end position="487"/>
    </location>
</feature>
<accession>A0AAE3VNA3</accession>
<reference evidence="8" key="1">
    <citation type="submission" date="2023-07" db="EMBL/GenBank/DDBJ databases">
        <title>Genomic Encyclopedia of Type Strains, Phase IV (KMG-IV): sequencing the most valuable type-strain genomes for metagenomic binning, comparative biology and taxonomic classification.</title>
        <authorList>
            <person name="Goeker M."/>
        </authorList>
    </citation>
    <scope>NUCLEOTIDE SEQUENCE</scope>
    <source>
        <strain evidence="8">DSM 21202</strain>
    </source>
</reference>